<dbReference type="PANTHER" id="PTHR44154">
    <property type="entry name" value="QUINONE OXIDOREDUCTASE"/>
    <property type="match status" value="1"/>
</dbReference>
<dbReference type="InterPro" id="IPR051603">
    <property type="entry name" value="Zinc-ADH_QOR/CCCR"/>
</dbReference>
<dbReference type="GO" id="GO:0016491">
    <property type="term" value="F:oxidoreductase activity"/>
    <property type="evidence" value="ECO:0007669"/>
    <property type="project" value="InterPro"/>
</dbReference>
<name>A0A917B4Y4_9MICO</name>
<keyword evidence="1" id="KW-0521">NADP</keyword>
<dbReference type="Pfam" id="PF00107">
    <property type="entry name" value="ADH_zinc_N"/>
    <property type="match status" value="1"/>
</dbReference>
<evidence type="ECO:0000313" key="5">
    <source>
        <dbReference type="Proteomes" id="UP000598775"/>
    </source>
</evidence>
<reference evidence="4 5" key="1">
    <citation type="journal article" date="2014" name="Int. J. Syst. Evol. Microbiol.">
        <title>Complete genome sequence of Corynebacterium casei LMG S-19264T (=DSM 44701T), isolated from a smear-ripened cheese.</title>
        <authorList>
            <consortium name="US DOE Joint Genome Institute (JGI-PGF)"/>
            <person name="Walter F."/>
            <person name="Albersmeier A."/>
            <person name="Kalinowski J."/>
            <person name="Ruckert C."/>
        </authorList>
    </citation>
    <scope>NUCLEOTIDE SEQUENCE [LARGE SCALE GENOMIC DNA]</scope>
    <source>
        <strain evidence="4 5">CGMCC 1.12976</strain>
    </source>
</reference>
<feature type="region of interest" description="Disordered" evidence="2">
    <location>
        <begin position="43"/>
        <end position="64"/>
    </location>
</feature>
<dbReference type="SUPFAM" id="SSF51735">
    <property type="entry name" value="NAD(P)-binding Rossmann-fold domains"/>
    <property type="match status" value="1"/>
</dbReference>
<dbReference type="Gene3D" id="3.40.50.720">
    <property type="entry name" value="NAD(P)-binding Rossmann-like Domain"/>
    <property type="match status" value="1"/>
</dbReference>
<evidence type="ECO:0000256" key="2">
    <source>
        <dbReference type="SAM" id="MobiDB-lite"/>
    </source>
</evidence>
<evidence type="ECO:0000256" key="1">
    <source>
        <dbReference type="ARBA" id="ARBA00022857"/>
    </source>
</evidence>
<dbReference type="RefSeq" id="WP_188675481.1">
    <property type="nucleotide sequence ID" value="NZ_BMGP01000002.1"/>
</dbReference>
<organism evidence="4 5">
    <name type="scientific">Subtercola lobariae</name>
    <dbReference type="NCBI Taxonomy" id="1588641"/>
    <lineage>
        <taxon>Bacteria</taxon>
        <taxon>Bacillati</taxon>
        <taxon>Actinomycetota</taxon>
        <taxon>Actinomycetes</taxon>
        <taxon>Micrococcales</taxon>
        <taxon>Microbacteriaceae</taxon>
        <taxon>Subtercola</taxon>
    </lineage>
</organism>
<protein>
    <submittedName>
        <fullName evidence="4">NADPH:quinone reductase</fullName>
    </submittedName>
</protein>
<dbReference type="InterPro" id="IPR036291">
    <property type="entry name" value="NAD(P)-bd_dom_sf"/>
</dbReference>
<dbReference type="SUPFAM" id="SSF50129">
    <property type="entry name" value="GroES-like"/>
    <property type="match status" value="1"/>
</dbReference>
<dbReference type="Pfam" id="PF08240">
    <property type="entry name" value="ADH_N"/>
    <property type="match status" value="1"/>
</dbReference>
<dbReference type="InterPro" id="IPR013149">
    <property type="entry name" value="ADH-like_C"/>
</dbReference>
<dbReference type="AlphaFoldDB" id="A0A917B4Y4"/>
<sequence>MKKISYTRTGGPDVLQLVEVEKVEPAAGEVRVRVVVSGVNPTDWKARQGSGESVQLEHPQTPNQDGAGVIDAVGPGTSRFTVGQRVWLRDAAYQRTDGTAAEFVVLPELLVNALPDGVSFDVGASLGIPALTAHRALTARESGPARLAPGSLAGQHILVAGGAGAVGHAAIQLATWAGATVITTVSSEQKADLAWRAGAHHVINYRTENVVSQVTAVAPHGVEVIVEVNPRANLGIDLELIAHGGTIAIYVSGTPDEVSIAARASMTKNVRYQFVLTYTTSEVQKANAVAAVIAAAGDGALGVGDAFGLPIIRYHLDETAAAHQAVEDAVVGKVLIDGTSFDPGHQARDAQAAALAPDGDAW</sequence>
<dbReference type="Proteomes" id="UP000598775">
    <property type="component" value="Unassembled WGS sequence"/>
</dbReference>
<feature type="domain" description="Enoyl reductase (ER)" evidence="3">
    <location>
        <begin position="10"/>
        <end position="336"/>
    </location>
</feature>
<keyword evidence="5" id="KW-1185">Reference proteome</keyword>
<proteinExistence type="predicted"/>
<evidence type="ECO:0000259" key="3">
    <source>
        <dbReference type="SMART" id="SM00829"/>
    </source>
</evidence>
<gene>
    <name evidence="4" type="primary">qor</name>
    <name evidence="4" type="ORF">GCM10011399_12970</name>
</gene>
<dbReference type="SMART" id="SM00829">
    <property type="entry name" value="PKS_ER"/>
    <property type="match status" value="1"/>
</dbReference>
<comment type="caution">
    <text evidence="4">The sequence shown here is derived from an EMBL/GenBank/DDBJ whole genome shotgun (WGS) entry which is preliminary data.</text>
</comment>
<dbReference type="CDD" id="cd08253">
    <property type="entry name" value="zeta_crystallin"/>
    <property type="match status" value="1"/>
</dbReference>
<dbReference type="EMBL" id="BMGP01000002">
    <property type="protein sequence ID" value="GGF20723.1"/>
    <property type="molecule type" value="Genomic_DNA"/>
</dbReference>
<evidence type="ECO:0000313" key="4">
    <source>
        <dbReference type="EMBL" id="GGF20723.1"/>
    </source>
</evidence>
<feature type="compositionally biased region" description="Polar residues" evidence="2">
    <location>
        <begin position="50"/>
        <end position="64"/>
    </location>
</feature>
<dbReference type="PANTHER" id="PTHR44154:SF1">
    <property type="entry name" value="QUINONE OXIDOREDUCTASE"/>
    <property type="match status" value="1"/>
</dbReference>
<dbReference type="InterPro" id="IPR020843">
    <property type="entry name" value="ER"/>
</dbReference>
<dbReference type="InterPro" id="IPR013154">
    <property type="entry name" value="ADH-like_N"/>
</dbReference>
<accession>A0A917B4Y4</accession>
<dbReference type="Gene3D" id="3.90.180.10">
    <property type="entry name" value="Medium-chain alcohol dehydrogenases, catalytic domain"/>
    <property type="match status" value="1"/>
</dbReference>
<dbReference type="InterPro" id="IPR011032">
    <property type="entry name" value="GroES-like_sf"/>
</dbReference>